<comment type="caution">
    <text evidence="1">The sequence shown here is derived from an EMBL/GenBank/DDBJ whole genome shotgun (WGS) entry which is preliminary data.</text>
</comment>
<dbReference type="RefSeq" id="WP_061375860.1">
    <property type="nucleotide sequence ID" value="NZ_BCOB01000071.1"/>
</dbReference>
<organism evidence="1">
    <name type="scientific">Salmonella enterica</name>
    <name type="common">Salmonella choleraesuis</name>
    <dbReference type="NCBI Taxonomy" id="28901"/>
    <lineage>
        <taxon>Bacteria</taxon>
        <taxon>Pseudomonadati</taxon>
        <taxon>Pseudomonadota</taxon>
        <taxon>Gammaproteobacteria</taxon>
        <taxon>Enterobacterales</taxon>
        <taxon>Enterobacteriaceae</taxon>
        <taxon>Salmonella</taxon>
    </lineage>
</organism>
<evidence type="ECO:0000313" key="1">
    <source>
        <dbReference type="EMBL" id="HAF2549536.1"/>
    </source>
</evidence>
<sequence>MIYLNQHYFSSDRKPGPLTKKIIDNGLWGHLGEIADLINVDEGVSDDELDASIRAIKTHSQRDYELVLHLFVIKLLKQANFKKLSQQVSEHYEEMMDDERFIEADPEFILQELQSDLMREISSKTRHKHYDEIIQIIKNTWKKYPSGSKKEMVRQIVEHFKGEVNESTLLRWIKKENLTPPRPVRYTSLKLVFPSKP</sequence>
<protein>
    <submittedName>
        <fullName evidence="1">Uncharacterized protein</fullName>
    </submittedName>
</protein>
<reference evidence="1" key="1">
    <citation type="journal article" date="2018" name="Genome Biol.">
        <title>SKESA: strategic k-mer extension for scrupulous assemblies.</title>
        <authorList>
            <person name="Souvorov A."/>
            <person name="Agarwala R."/>
            <person name="Lipman D.J."/>
        </authorList>
    </citation>
    <scope>NUCLEOTIDE SEQUENCE</scope>
    <source>
        <strain evidence="1">MA.NL_L19</strain>
    </source>
</reference>
<dbReference type="AlphaFoldDB" id="A0A744FMM3"/>
<name>A0A744FMM3_SALER</name>
<dbReference type="EMBL" id="DAAUOZ010000001">
    <property type="protein sequence ID" value="HAF2549536.1"/>
    <property type="molecule type" value="Genomic_DNA"/>
</dbReference>
<gene>
    <name evidence="1" type="ORF">G8N34_000515</name>
</gene>
<accession>A0A744FMM3</accession>
<proteinExistence type="predicted"/>
<reference evidence="1" key="2">
    <citation type="submission" date="2020-02" db="EMBL/GenBank/DDBJ databases">
        <authorList>
            <consortium name="NCBI Pathogen Detection Project"/>
        </authorList>
    </citation>
    <scope>NUCLEOTIDE SEQUENCE</scope>
    <source>
        <strain evidence="1">MA.NL_L19</strain>
    </source>
</reference>